<evidence type="ECO:0000313" key="4">
    <source>
        <dbReference type="EMBL" id="TVY81025.1"/>
    </source>
</evidence>
<comment type="caution">
    <text evidence="4">The sequence shown here is derived from an EMBL/GenBank/DDBJ whole genome shotgun (WGS) entry which is preliminary data.</text>
</comment>
<dbReference type="GO" id="GO:0003677">
    <property type="term" value="F:DNA binding"/>
    <property type="evidence" value="ECO:0007669"/>
    <property type="project" value="InterPro"/>
</dbReference>
<dbReference type="GO" id="GO:0003700">
    <property type="term" value="F:DNA-binding transcription factor activity"/>
    <property type="evidence" value="ECO:0007669"/>
    <property type="project" value="InterPro"/>
</dbReference>
<sequence>MDEEISQVESPPLALNSCLSCKSGKRRVGRNCAYEEDTLNFPASSGFQQSQTHSHLHFGKSGSRGGTLSPGGSSSQVFSSSFGTASEQQVDPFLHDALRKPTVDIALSMEVSNILGAVDKVHAMAIAYFETIWTRMPMICKSNFFKKLPTMYDKPQADFLLLCLCIHLYLQTPAEGVQSMQSSLYVNVKSKISLLESTSYLTRTVIQARILVTSYEMGHGINPGATISISACASSARALGLNKKAFQNPASVELSPIQAEEEKRVWWAVVVLDRFVNLCQGSALFATEDPHADDHLPLEDTLWAQEILPAMPPSTLATPSNITVGPFARECQVSHLAGRVLSHVINPTSDPAFHQEEALQLERTLRSFMPLLVEEQSKYGLYCAAFGICVK</sequence>
<accession>A0A8T9C5Q0</accession>
<organism evidence="4 5">
    <name type="scientific">Lachnellula suecica</name>
    <dbReference type="NCBI Taxonomy" id="602035"/>
    <lineage>
        <taxon>Eukaryota</taxon>
        <taxon>Fungi</taxon>
        <taxon>Dikarya</taxon>
        <taxon>Ascomycota</taxon>
        <taxon>Pezizomycotina</taxon>
        <taxon>Leotiomycetes</taxon>
        <taxon>Helotiales</taxon>
        <taxon>Lachnaceae</taxon>
        <taxon>Lachnellula</taxon>
    </lineage>
</organism>
<dbReference type="InterPro" id="IPR007219">
    <property type="entry name" value="XnlR_reg_dom"/>
</dbReference>
<name>A0A8T9C5Q0_9HELO</name>
<keyword evidence="1" id="KW-0539">Nucleus</keyword>
<evidence type="ECO:0000256" key="1">
    <source>
        <dbReference type="ARBA" id="ARBA00023242"/>
    </source>
</evidence>
<reference evidence="4 5" key="1">
    <citation type="submission" date="2018-05" db="EMBL/GenBank/DDBJ databases">
        <title>Genome sequencing and assembly of the regulated plant pathogen Lachnellula willkommii and related sister species for the development of diagnostic species identification markers.</title>
        <authorList>
            <person name="Giroux E."/>
            <person name="Bilodeau G."/>
        </authorList>
    </citation>
    <scope>NUCLEOTIDE SEQUENCE [LARGE SCALE GENOMIC DNA]</scope>
    <source>
        <strain evidence="4 5">CBS 268.59</strain>
    </source>
</reference>
<evidence type="ECO:0000313" key="5">
    <source>
        <dbReference type="Proteomes" id="UP000469558"/>
    </source>
</evidence>
<proteinExistence type="predicted"/>
<protein>
    <recommendedName>
        <fullName evidence="3">Xylanolytic transcriptional activator regulatory domain-containing protein</fullName>
    </recommendedName>
</protein>
<evidence type="ECO:0000256" key="2">
    <source>
        <dbReference type="SAM" id="MobiDB-lite"/>
    </source>
</evidence>
<feature type="compositionally biased region" description="Low complexity" evidence="2">
    <location>
        <begin position="70"/>
        <end position="79"/>
    </location>
</feature>
<dbReference type="OrthoDB" id="3522308at2759"/>
<keyword evidence="5" id="KW-1185">Reference proteome</keyword>
<dbReference type="GO" id="GO:0006351">
    <property type="term" value="P:DNA-templated transcription"/>
    <property type="evidence" value="ECO:0007669"/>
    <property type="project" value="InterPro"/>
</dbReference>
<dbReference type="EMBL" id="QGMK01000564">
    <property type="protein sequence ID" value="TVY81025.1"/>
    <property type="molecule type" value="Genomic_DNA"/>
</dbReference>
<dbReference type="InterPro" id="IPR050987">
    <property type="entry name" value="AtrR-like"/>
</dbReference>
<dbReference type="AlphaFoldDB" id="A0A8T9C5Q0"/>
<evidence type="ECO:0000259" key="3">
    <source>
        <dbReference type="Pfam" id="PF04082"/>
    </source>
</evidence>
<dbReference type="PANTHER" id="PTHR46910:SF11">
    <property type="entry name" value="ZN(2)-C6 FUNGAL-TYPE DOMAIN-CONTAINING PROTEIN"/>
    <property type="match status" value="1"/>
</dbReference>
<dbReference type="Pfam" id="PF04082">
    <property type="entry name" value="Fungal_trans"/>
    <property type="match status" value="1"/>
</dbReference>
<feature type="domain" description="Xylanolytic transcriptional activator regulatory" evidence="3">
    <location>
        <begin position="127"/>
        <end position="309"/>
    </location>
</feature>
<dbReference type="GO" id="GO:0008270">
    <property type="term" value="F:zinc ion binding"/>
    <property type="evidence" value="ECO:0007669"/>
    <property type="project" value="InterPro"/>
</dbReference>
<dbReference type="PANTHER" id="PTHR46910">
    <property type="entry name" value="TRANSCRIPTION FACTOR PDR1"/>
    <property type="match status" value="1"/>
</dbReference>
<gene>
    <name evidence="4" type="ORF">LSUE1_G004366</name>
</gene>
<dbReference type="Proteomes" id="UP000469558">
    <property type="component" value="Unassembled WGS sequence"/>
</dbReference>
<dbReference type="CDD" id="cd12148">
    <property type="entry name" value="fungal_TF_MHR"/>
    <property type="match status" value="1"/>
</dbReference>
<feature type="region of interest" description="Disordered" evidence="2">
    <location>
        <begin position="52"/>
        <end position="79"/>
    </location>
</feature>